<dbReference type="Pfam" id="PF12505">
    <property type="entry name" value="DUF3712"/>
    <property type="match status" value="1"/>
</dbReference>
<evidence type="ECO:0000256" key="1">
    <source>
        <dbReference type="SAM" id="Phobius"/>
    </source>
</evidence>
<keyword evidence="1" id="KW-1133">Transmembrane helix</keyword>
<dbReference type="InterPro" id="IPR046368">
    <property type="entry name" value="Tag1"/>
</dbReference>
<sequence length="342" mass="36961">MSFSKSQVVEEAETVPGIVTPKPSFGARVGAHFKRFWWAHLIFFVVCVLVISLPVVYVAYPKIAQDAVNDSTLDIKKMVISDPTPDSFQLNQTQVLGSKSPYHPQIYEFDAKVSLAGAADPFTTVRVPGVKSVDGVEIHVDQMVDLSDTAAFGDYATAVMLNEEVKLNIYGTPGLKQGGLPKTSVTYNKTVVMKGLNKLEGFAVPDFHIMIPSVNGYNMNGTVYIPNPSVMTISMGNLTLNLAVKGKAMGQTYLNDLVLKPGNNTIPMLANVDQAAILTMLSPANNQYKDGIVPFTITGNSSVYHGKNLEYFTKALAANELTVNLNVYQALKEAGLDLSGSS</sequence>
<evidence type="ECO:0000313" key="2">
    <source>
        <dbReference type="EMBL" id="OQD79612.1"/>
    </source>
</evidence>
<dbReference type="STRING" id="416450.A0A1V6PSC0"/>
<dbReference type="EMBL" id="MDYN01000047">
    <property type="protein sequence ID" value="OQD79612.1"/>
    <property type="molecule type" value="Genomic_DNA"/>
</dbReference>
<evidence type="ECO:0000313" key="3">
    <source>
        <dbReference type="Proteomes" id="UP000191672"/>
    </source>
</evidence>
<proteinExistence type="predicted"/>
<keyword evidence="1" id="KW-0812">Transmembrane</keyword>
<reference evidence="3" key="1">
    <citation type="journal article" date="2017" name="Nat. Microbiol.">
        <title>Global analysis of biosynthetic gene clusters reveals vast potential of secondary metabolite production in Penicillium species.</title>
        <authorList>
            <person name="Nielsen J.C."/>
            <person name="Grijseels S."/>
            <person name="Prigent S."/>
            <person name="Ji B."/>
            <person name="Dainat J."/>
            <person name="Nielsen K.F."/>
            <person name="Frisvad J.C."/>
            <person name="Workman M."/>
            <person name="Nielsen J."/>
        </authorList>
    </citation>
    <scope>NUCLEOTIDE SEQUENCE [LARGE SCALE GENOMIC DNA]</scope>
    <source>
        <strain evidence="3">IBT 31811</strain>
    </source>
</reference>
<dbReference type="GO" id="GO:0000329">
    <property type="term" value="C:fungal-type vacuole membrane"/>
    <property type="evidence" value="ECO:0007669"/>
    <property type="project" value="InterPro"/>
</dbReference>
<dbReference type="OrthoDB" id="10039566at2759"/>
<dbReference type="InterPro" id="IPR022185">
    <property type="entry name" value="DUF3712"/>
</dbReference>
<comment type="caution">
    <text evidence="2">The sequence shown here is derived from an EMBL/GenBank/DDBJ whole genome shotgun (WGS) entry which is preliminary data.</text>
</comment>
<keyword evidence="1" id="KW-0472">Membrane</keyword>
<dbReference type="Proteomes" id="UP000191672">
    <property type="component" value="Unassembled WGS sequence"/>
</dbReference>
<organism evidence="2 3">
    <name type="scientific">Penicillium antarcticum</name>
    <dbReference type="NCBI Taxonomy" id="416450"/>
    <lineage>
        <taxon>Eukaryota</taxon>
        <taxon>Fungi</taxon>
        <taxon>Dikarya</taxon>
        <taxon>Ascomycota</taxon>
        <taxon>Pezizomycotina</taxon>
        <taxon>Eurotiomycetes</taxon>
        <taxon>Eurotiomycetidae</taxon>
        <taxon>Eurotiales</taxon>
        <taxon>Aspergillaceae</taxon>
        <taxon>Penicillium</taxon>
    </lineage>
</organism>
<name>A0A1V6PSC0_9EURO</name>
<feature type="transmembrane region" description="Helical" evidence="1">
    <location>
        <begin position="36"/>
        <end position="60"/>
    </location>
</feature>
<dbReference type="AlphaFoldDB" id="A0A1V6PSC0"/>
<accession>A0A1V6PSC0</accession>
<protein>
    <submittedName>
        <fullName evidence="2">Uncharacterized protein</fullName>
    </submittedName>
</protein>
<dbReference type="PANTHER" id="PTHR35895:SF1">
    <property type="entry name" value="LIPID-BINDING SERUM GLYCOPROTEIN C-TERMINAL DOMAIN-CONTAINING PROTEIN"/>
    <property type="match status" value="1"/>
</dbReference>
<gene>
    <name evidence="2" type="ORF">PENANT_c047G05706</name>
</gene>
<keyword evidence="3" id="KW-1185">Reference proteome</keyword>
<dbReference type="PANTHER" id="PTHR35895">
    <property type="entry name" value="CHROMOSOME 16, WHOLE GENOME SHOTGUN SEQUENCE"/>
    <property type="match status" value="1"/>
</dbReference>